<organism evidence="2 3">
    <name type="scientific">Linum trigynum</name>
    <dbReference type="NCBI Taxonomy" id="586398"/>
    <lineage>
        <taxon>Eukaryota</taxon>
        <taxon>Viridiplantae</taxon>
        <taxon>Streptophyta</taxon>
        <taxon>Embryophyta</taxon>
        <taxon>Tracheophyta</taxon>
        <taxon>Spermatophyta</taxon>
        <taxon>Magnoliopsida</taxon>
        <taxon>eudicotyledons</taxon>
        <taxon>Gunneridae</taxon>
        <taxon>Pentapetalae</taxon>
        <taxon>rosids</taxon>
        <taxon>fabids</taxon>
        <taxon>Malpighiales</taxon>
        <taxon>Linaceae</taxon>
        <taxon>Linum</taxon>
    </lineage>
</organism>
<feature type="compositionally biased region" description="Low complexity" evidence="1">
    <location>
        <begin position="63"/>
        <end position="83"/>
    </location>
</feature>
<evidence type="ECO:0000256" key="1">
    <source>
        <dbReference type="SAM" id="MobiDB-lite"/>
    </source>
</evidence>
<feature type="region of interest" description="Disordered" evidence="1">
    <location>
        <begin position="59"/>
        <end position="83"/>
    </location>
</feature>
<accession>A0AAV2CHX4</accession>
<dbReference type="Proteomes" id="UP001497516">
    <property type="component" value="Chromosome 1"/>
</dbReference>
<evidence type="ECO:0000313" key="2">
    <source>
        <dbReference type="EMBL" id="CAL1355340.1"/>
    </source>
</evidence>
<name>A0AAV2CHX4_9ROSI</name>
<keyword evidence="3" id="KW-1185">Reference proteome</keyword>
<proteinExistence type="predicted"/>
<gene>
    <name evidence="2" type="ORF">LTRI10_LOCUS3107</name>
</gene>
<evidence type="ECO:0000313" key="3">
    <source>
        <dbReference type="Proteomes" id="UP001497516"/>
    </source>
</evidence>
<sequence>MVNLDHAFFQGLRYTDAYDAAFAKMRVAEIGCHYTLNLAYSTSSSAATPWRRPSLIPNGAACSSSRTTSTMSSPWSSTTLPPTSGKSWLTMRAQSVYALGVTTTV</sequence>
<dbReference type="EMBL" id="OZ034813">
    <property type="protein sequence ID" value="CAL1355340.1"/>
    <property type="molecule type" value="Genomic_DNA"/>
</dbReference>
<reference evidence="2 3" key="1">
    <citation type="submission" date="2024-04" db="EMBL/GenBank/DDBJ databases">
        <authorList>
            <person name="Fracassetti M."/>
        </authorList>
    </citation>
    <scope>NUCLEOTIDE SEQUENCE [LARGE SCALE GENOMIC DNA]</scope>
</reference>
<dbReference type="AlphaFoldDB" id="A0AAV2CHX4"/>
<protein>
    <submittedName>
        <fullName evidence="2">Uncharacterized protein</fullName>
    </submittedName>
</protein>